<evidence type="ECO:0000313" key="1">
    <source>
        <dbReference type="EMBL" id="API60531.1"/>
    </source>
</evidence>
<dbReference type="EMBL" id="CP018221">
    <property type="protein sequence ID" value="API60531.1"/>
    <property type="molecule type" value="Genomic_DNA"/>
</dbReference>
<organism evidence="1 2">
    <name type="scientific">Tardibacter chloracetimidivorans</name>
    <dbReference type="NCBI Taxonomy" id="1921510"/>
    <lineage>
        <taxon>Bacteria</taxon>
        <taxon>Pseudomonadati</taxon>
        <taxon>Pseudomonadota</taxon>
        <taxon>Alphaproteobacteria</taxon>
        <taxon>Sphingomonadales</taxon>
        <taxon>Sphingomonadaceae</taxon>
        <taxon>Tardibacter</taxon>
    </lineage>
</organism>
<protein>
    <recommendedName>
        <fullName evidence="3">N-acetyltransferase domain-containing protein</fullName>
    </recommendedName>
</protein>
<evidence type="ECO:0008006" key="3">
    <source>
        <dbReference type="Google" id="ProtNLM"/>
    </source>
</evidence>
<dbReference type="AlphaFoldDB" id="A0A1L3ZY25"/>
<dbReference type="STRING" id="1921510.BSL82_15610"/>
<evidence type="ECO:0000313" key="2">
    <source>
        <dbReference type="Proteomes" id="UP000182063"/>
    </source>
</evidence>
<dbReference type="SUPFAM" id="SSF55729">
    <property type="entry name" value="Acyl-CoA N-acyltransferases (Nat)"/>
    <property type="match status" value="1"/>
</dbReference>
<proteinExistence type="predicted"/>
<sequence length="152" mass="17452">MFIEPLSAPKVRHIVTHMREWDHREIFATSFSEDPDGMVESVMSTGAVSWVAGLKEPIATWGAAPCWPGVWSLWMFATDDFRQIGLSVTKFIRRTMIPTLWADGAHRLECRSMEGHVEAQRWLGALGAQRECTLKRYGKNGDDFHIYTWERP</sequence>
<dbReference type="InterPro" id="IPR016181">
    <property type="entry name" value="Acyl_CoA_acyltransferase"/>
</dbReference>
<keyword evidence="2" id="KW-1185">Reference proteome</keyword>
<gene>
    <name evidence="1" type="ORF">BSL82_15610</name>
</gene>
<dbReference type="KEGG" id="sphj:BSL82_15610"/>
<accession>A0A1L3ZY25</accession>
<dbReference type="Proteomes" id="UP000182063">
    <property type="component" value="Chromosome"/>
</dbReference>
<name>A0A1L3ZY25_9SPHN</name>
<reference evidence="2" key="1">
    <citation type="submission" date="2016-11" db="EMBL/GenBank/DDBJ databases">
        <title>Complete Genome Sequence of alachlor-degrading Sphingomonas sp. strain JJ-A5.</title>
        <authorList>
            <person name="Lee H."/>
            <person name="Ka J.-O."/>
        </authorList>
    </citation>
    <scope>NUCLEOTIDE SEQUENCE [LARGE SCALE GENOMIC DNA]</scope>
    <source>
        <strain evidence="2">JJ-A5</strain>
    </source>
</reference>